<dbReference type="Proteomes" id="UP000827872">
    <property type="component" value="Linkage Group LG13"/>
</dbReference>
<organism evidence="1 2">
    <name type="scientific">Sphaerodactylus townsendi</name>
    <dbReference type="NCBI Taxonomy" id="933632"/>
    <lineage>
        <taxon>Eukaryota</taxon>
        <taxon>Metazoa</taxon>
        <taxon>Chordata</taxon>
        <taxon>Craniata</taxon>
        <taxon>Vertebrata</taxon>
        <taxon>Euteleostomi</taxon>
        <taxon>Lepidosauria</taxon>
        <taxon>Squamata</taxon>
        <taxon>Bifurcata</taxon>
        <taxon>Gekkota</taxon>
        <taxon>Sphaerodactylidae</taxon>
        <taxon>Sphaerodactylus</taxon>
    </lineage>
</organism>
<reference evidence="1" key="1">
    <citation type="submission" date="2021-08" db="EMBL/GenBank/DDBJ databases">
        <title>The first chromosome-level gecko genome reveals the dynamic sex chromosomes of Neotropical dwarf geckos (Sphaerodactylidae: Sphaerodactylus).</title>
        <authorList>
            <person name="Pinto B.J."/>
            <person name="Keating S.E."/>
            <person name="Gamble T."/>
        </authorList>
    </citation>
    <scope>NUCLEOTIDE SEQUENCE</scope>
    <source>
        <strain evidence="1">TG3544</strain>
    </source>
</reference>
<accession>A0ACB8FWN1</accession>
<name>A0ACB8FWN1_9SAUR</name>
<dbReference type="EMBL" id="CM037626">
    <property type="protein sequence ID" value="KAH8011554.1"/>
    <property type="molecule type" value="Genomic_DNA"/>
</dbReference>
<protein>
    <submittedName>
        <fullName evidence="1">Uncharacterized protein</fullName>
    </submittedName>
</protein>
<proteinExistence type="predicted"/>
<sequence>MSRLLLMFERLQLAGAARMSPRGCRRRCSDSVRLVVVDLPDIVDLQLTDLHGGTMRGGGTRESRRSLLAGGPGSRGSQAYGLPGVVTVGEAEGWVGNEPSLDVNILFIRTNLFIKYI</sequence>
<keyword evidence="2" id="KW-1185">Reference proteome</keyword>
<evidence type="ECO:0000313" key="1">
    <source>
        <dbReference type="EMBL" id="KAH8011554.1"/>
    </source>
</evidence>
<evidence type="ECO:0000313" key="2">
    <source>
        <dbReference type="Proteomes" id="UP000827872"/>
    </source>
</evidence>
<gene>
    <name evidence="1" type="ORF">K3G42_001917</name>
</gene>
<comment type="caution">
    <text evidence="1">The sequence shown here is derived from an EMBL/GenBank/DDBJ whole genome shotgun (WGS) entry which is preliminary data.</text>
</comment>